<dbReference type="Proteomes" id="UP000324897">
    <property type="component" value="Chromosome 3"/>
</dbReference>
<evidence type="ECO:0000313" key="1">
    <source>
        <dbReference type="EMBL" id="TVU11172.1"/>
    </source>
</evidence>
<keyword evidence="2" id="KW-1185">Reference proteome</keyword>
<accession>A0A5J9TIP3</accession>
<dbReference type="Gramene" id="TVU11172">
    <property type="protein sequence ID" value="TVU11172"/>
    <property type="gene ID" value="EJB05_44741"/>
</dbReference>
<dbReference type="AlphaFoldDB" id="A0A5J9TIP3"/>
<feature type="non-terminal residue" evidence="1">
    <location>
        <position position="97"/>
    </location>
</feature>
<name>A0A5J9TIP3_9POAL</name>
<sequence length="97" mass="11203">MAADPAAYFGGMDISLGVKLCVNTESFDAELSISKSARYYCSDMKVCDQWSLWRCRYIWCWLWGRNPLSVRTDVTLLRKKAPSGKWAWRMEHESTGL</sequence>
<reference evidence="1 2" key="1">
    <citation type="journal article" date="2019" name="Sci. Rep.">
        <title>A high-quality genome of Eragrostis curvula grass provides insights into Poaceae evolution and supports new strategies to enhance forage quality.</title>
        <authorList>
            <person name="Carballo J."/>
            <person name="Santos B.A.C.M."/>
            <person name="Zappacosta D."/>
            <person name="Garbus I."/>
            <person name="Selva J.P."/>
            <person name="Gallo C.A."/>
            <person name="Diaz A."/>
            <person name="Albertini E."/>
            <person name="Caccamo M."/>
            <person name="Echenique V."/>
        </authorList>
    </citation>
    <scope>NUCLEOTIDE SEQUENCE [LARGE SCALE GENOMIC DNA]</scope>
    <source>
        <strain evidence="2">cv. Victoria</strain>
        <tissue evidence="1">Leaf</tissue>
    </source>
</reference>
<evidence type="ECO:0000313" key="2">
    <source>
        <dbReference type="Proteomes" id="UP000324897"/>
    </source>
</evidence>
<proteinExistence type="predicted"/>
<comment type="caution">
    <text evidence="1">The sequence shown here is derived from an EMBL/GenBank/DDBJ whole genome shotgun (WGS) entry which is preliminary data.</text>
</comment>
<dbReference type="EMBL" id="RWGY01000039">
    <property type="protein sequence ID" value="TVU11172.1"/>
    <property type="molecule type" value="Genomic_DNA"/>
</dbReference>
<protein>
    <submittedName>
        <fullName evidence="1">Uncharacterized protein</fullName>
    </submittedName>
</protein>
<gene>
    <name evidence="1" type="ORF">EJB05_44741</name>
</gene>
<organism evidence="1 2">
    <name type="scientific">Eragrostis curvula</name>
    <name type="common">weeping love grass</name>
    <dbReference type="NCBI Taxonomy" id="38414"/>
    <lineage>
        <taxon>Eukaryota</taxon>
        <taxon>Viridiplantae</taxon>
        <taxon>Streptophyta</taxon>
        <taxon>Embryophyta</taxon>
        <taxon>Tracheophyta</taxon>
        <taxon>Spermatophyta</taxon>
        <taxon>Magnoliopsida</taxon>
        <taxon>Liliopsida</taxon>
        <taxon>Poales</taxon>
        <taxon>Poaceae</taxon>
        <taxon>PACMAD clade</taxon>
        <taxon>Chloridoideae</taxon>
        <taxon>Eragrostideae</taxon>
        <taxon>Eragrostidinae</taxon>
        <taxon>Eragrostis</taxon>
    </lineage>
</organism>